<evidence type="ECO:0000313" key="2">
    <source>
        <dbReference type="EMBL" id="RLN40156.1"/>
    </source>
</evidence>
<organism evidence="2 3">
    <name type="scientific">Panicum miliaceum</name>
    <name type="common">Proso millet</name>
    <name type="synonym">Broomcorn millet</name>
    <dbReference type="NCBI Taxonomy" id="4540"/>
    <lineage>
        <taxon>Eukaryota</taxon>
        <taxon>Viridiplantae</taxon>
        <taxon>Streptophyta</taxon>
        <taxon>Embryophyta</taxon>
        <taxon>Tracheophyta</taxon>
        <taxon>Spermatophyta</taxon>
        <taxon>Magnoliopsida</taxon>
        <taxon>Liliopsida</taxon>
        <taxon>Poales</taxon>
        <taxon>Poaceae</taxon>
        <taxon>PACMAD clade</taxon>
        <taxon>Panicoideae</taxon>
        <taxon>Panicodae</taxon>
        <taxon>Paniceae</taxon>
        <taxon>Panicinae</taxon>
        <taxon>Panicum</taxon>
        <taxon>Panicum sect. Panicum</taxon>
    </lineage>
</organism>
<dbReference type="STRING" id="4540.A0A3L6TKK0"/>
<dbReference type="PANTHER" id="PTHR33223:SF11">
    <property type="entry name" value="ELEMENT PROTEIN, PUTATIVE-RELATED"/>
    <property type="match status" value="1"/>
</dbReference>
<keyword evidence="3" id="KW-1185">Reference proteome</keyword>
<evidence type="ECO:0000259" key="1">
    <source>
        <dbReference type="Pfam" id="PF03732"/>
    </source>
</evidence>
<accession>A0A3L6TKK0</accession>
<dbReference type="Pfam" id="PF03732">
    <property type="entry name" value="Retrotrans_gag"/>
    <property type="match status" value="1"/>
</dbReference>
<gene>
    <name evidence="2" type="ORF">C2845_PM01G48370</name>
</gene>
<evidence type="ECO:0000313" key="3">
    <source>
        <dbReference type="Proteomes" id="UP000275267"/>
    </source>
</evidence>
<dbReference type="Proteomes" id="UP000275267">
    <property type="component" value="Unassembled WGS sequence"/>
</dbReference>
<feature type="domain" description="Retrotransposon gag" evidence="1">
    <location>
        <begin position="69"/>
        <end position="155"/>
    </location>
</feature>
<comment type="caution">
    <text evidence="2">The sequence shown here is derived from an EMBL/GenBank/DDBJ whole genome shotgun (WGS) entry which is preliminary data.</text>
</comment>
<reference evidence="3" key="1">
    <citation type="journal article" date="2019" name="Nat. Commun.">
        <title>The genome of broomcorn millet.</title>
        <authorList>
            <person name="Zou C."/>
            <person name="Miki D."/>
            <person name="Li D."/>
            <person name="Tang Q."/>
            <person name="Xiao L."/>
            <person name="Rajput S."/>
            <person name="Deng P."/>
            <person name="Jia W."/>
            <person name="Huang R."/>
            <person name="Zhang M."/>
            <person name="Sun Y."/>
            <person name="Hu J."/>
            <person name="Fu X."/>
            <person name="Schnable P.S."/>
            <person name="Li F."/>
            <person name="Zhang H."/>
            <person name="Feng B."/>
            <person name="Zhu X."/>
            <person name="Liu R."/>
            <person name="Schnable J.C."/>
            <person name="Zhu J.-K."/>
            <person name="Zhang H."/>
        </authorList>
    </citation>
    <scope>NUCLEOTIDE SEQUENCE [LARGE SCALE GENOMIC DNA]</scope>
</reference>
<protein>
    <recommendedName>
        <fullName evidence="1">Retrotransposon gag domain-containing protein</fullName>
    </recommendedName>
</protein>
<dbReference type="PANTHER" id="PTHR33223">
    <property type="entry name" value="CCHC-TYPE DOMAIN-CONTAINING PROTEIN"/>
    <property type="match status" value="1"/>
</dbReference>
<dbReference type="EMBL" id="PQIB02000001">
    <property type="protein sequence ID" value="RLN40156.1"/>
    <property type="molecule type" value="Genomic_DNA"/>
</dbReference>
<dbReference type="AlphaFoldDB" id="A0A3L6TKK0"/>
<name>A0A3L6TKK0_PANMI</name>
<sequence>MSQSGQMLMLKLRISRSRRVSLQWGRPAHSVARPMRMPMHISNGSWNCATLLSSRESRRMRSDSVCFRSLLGKAKQWFYTNKSVVTTWDECAKAFLAKFFPLGKTNALRGRISSSQQASNESITKAWEQLQEYILACPHHGMDAWLILQNFYNRLTPTARDHIDAAASGAFFSLTIDRAKTVTPQVF</sequence>
<proteinExistence type="predicted"/>
<dbReference type="InterPro" id="IPR005162">
    <property type="entry name" value="Retrotrans_gag_dom"/>
</dbReference>
<dbReference type="OrthoDB" id="694103at2759"/>